<sequence length="148" mass="16322">MKIRVSVPWTGVFIDYFQNADLFNISTAHLLPIYSPNPSVFFHFSLSIPSSAIHQLKTPIPIPIQIPPMTKPTNLRCFTAILLAILLLSQYSFAAARPLTTGYIAASSTPEKVQFDAGKFKSLYLSSLPKKTRVPASGPSRRTNANKT</sequence>
<comment type="caution">
    <text evidence="1">The sequence shown here is derived from an EMBL/GenBank/DDBJ whole genome shotgun (WGS) entry which is preliminary data.</text>
</comment>
<evidence type="ECO:0000313" key="2">
    <source>
        <dbReference type="Proteomes" id="UP001157418"/>
    </source>
</evidence>
<accession>A0AAU9P560</accession>
<organism evidence="1 2">
    <name type="scientific">Lactuca virosa</name>
    <dbReference type="NCBI Taxonomy" id="75947"/>
    <lineage>
        <taxon>Eukaryota</taxon>
        <taxon>Viridiplantae</taxon>
        <taxon>Streptophyta</taxon>
        <taxon>Embryophyta</taxon>
        <taxon>Tracheophyta</taxon>
        <taxon>Spermatophyta</taxon>
        <taxon>Magnoliopsida</taxon>
        <taxon>eudicotyledons</taxon>
        <taxon>Gunneridae</taxon>
        <taxon>Pentapetalae</taxon>
        <taxon>asterids</taxon>
        <taxon>campanulids</taxon>
        <taxon>Asterales</taxon>
        <taxon>Asteraceae</taxon>
        <taxon>Cichorioideae</taxon>
        <taxon>Cichorieae</taxon>
        <taxon>Lactucinae</taxon>
        <taxon>Lactuca</taxon>
    </lineage>
</organism>
<dbReference type="Proteomes" id="UP001157418">
    <property type="component" value="Unassembled WGS sequence"/>
</dbReference>
<dbReference type="AlphaFoldDB" id="A0AAU9P560"/>
<gene>
    <name evidence="1" type="ORF">LVIROSA_LOCUS31197</name>
</gene>
<keyword evidence="2" id="KW-1185">Reference proteome</keyword>
<reference evidence="1 2" key="1">
    <citation type="submission" date="2022-01" db="EMBL/GenBank/DDBJ databases">
        <authorList>
            <person name="Xiong W."/>
            <person name="Schranz E."/>
        </authorList>
    </citation>
    <scope>NUCLEOTIDE SEQUENCE [LARGE SCALE GENOMIC DNA]</scope>
</reference>
<dbReference type="EMBL" id="CAKMRJ010005523">
    <property type="protein sequence ID" value="CAH1445436.1"/>
    <property type="molecule type" value="Genomic_DNA"/>
</dbReference>
<name>A0AAU9P560_9ASTR</name>
<proteinExistence type="predicted"/>
<evidence type="ECO:0000313" key="1">
    <source>
        <dbReference type="EMBL" id="CAH1445436.1"/>
    </source>
</evidence>
<protein>
    <submittedName>
        <fullName evidence="1">Uncharacterized protein</fullName>
    </submittedName>
</protein>